<keyword evidence="2 4" id="KW-0853">WD repeat</keyword>
<dbReference type="OMA" id="LSHHDTI"/>
<name>A0A8J5XAU5_DIALT</name>
<proteinExistence type="inferred from homology"/>
<evidence type="ECO:0000256" key="3">
    <source>
        <dbReference type="ARBA" id="ARBA00022737"/>
    </source>
</evidence>
<accession>A0A8J5XAU5</accession>
<dbReference type="InterPro" id="IPR036322">
    <property type="entry name" value="WD40_repeat_dom_sf"/>
</dbReference>
<dbReference type="PANTHER" id="PTHR11871">
    <property type="entry name" value="PROTEIN PHOSPHATASE PP2A REGULATORY SUBUNIT B"/>
    <property type="match status" value="1"/>
</dbReference>
<sequence length="463" mass="50097">MAQGGPQWHFRQIFGERDPSEETAEEDLISAVEFNEDGTYLATGDRGGRIVIFESSEMDGVPKGNGQSKRPQRYAEGEPGAEAKRQAAARVEYRFYCEFQSHEPEFDYLKSLEIEERINRIRWCHGYAGSRCLLSTNDKTIKLWKIYEKTVKLVSCVLTDPASRGPSVGLAAAPADNAGAGALPSWAARAAGGASGGEGAAAAGGGAAACGARAGGGVGGTALRLPRITPHDVIVTAMPKRVYANGHAYHINSVGPNCDGETFLSADDLRVNLWQLGASHTCFNLVDMKPTDMEDLSEVITAAEFHPCACALFAYSSSKGAIRLADMRARALCDGGAKVFEESAASRSSFFSEVISSVSDIKFSHDGRHILSRDYMTLKLWDVAMERAPVLSLDVHDFLRAKLCELYETDLIFDKFECGWSGDGRLVTGAIEPHSRMLFHSHHPQLDLLAVAAANSLYMFAAS</sequence>
<dbReference type="InterPro" id="IPR001680">
    <property type="entry name" value="WD40_rpt"/>
</dbReference>
<reference evidence="6" key="1">
    <citation type="submission" date="2021-05" db="EMBL/GenBank/DDBJ databases">
        <title>The genome of the haptophyte Pavlova lutheri (Diacronema luteri, Pavlovales) - a model for lipid biosynthesis in eukaryotic algae.</title>
        <authorList>
            <person name="Hulatt C.J."/>
            <person name="Posewitz M.C."/>
        </authorList>
    </citation>
    <scope>NUCLEOTIDE SEQUENCE</scope>
    <source>
        <strain evidence="6">NIVA-4/92</strain>
    </source>
</reference>
<organism evidence="6 7">
    <name type="scientific">Diacronema lutheri</name>
    <name type="common">Unicellular marine alga</name>
    <name type="synonym">Monochrysis lutheri</name>
    <dbReference type="NCBI Taxonomy" id="2081491"/>
    <lineage>
        <taxon>Eukaryota</taxon>
        <taxon>Haptista</taxon>
        <taxon>Haptophyta</taxon>
        <taxon>Pavlovophyceae</taxon>
        <taxon>Pavlovales</taxon>
        <taxon>Pavlovaceae</taxon>
        <taxon>Diacronema</taxon>
    </lineage>
</organism>
<dbReference type="InterPro" id="IPR000009">
    <property type="entry name" value="PP2A_PR55"/>
</dbReference>
<protein>
    <recommendedName>
        <fullName evidence="4">Serine/threonine-protein phosphatase 2A 55 kDa regulatory subunit B</fullName>
    </recommendedName>
</protein>
<dbReference type="AlphaFoldDB" id="A0A8J5XAU5"/>
<dbReference type="Gene3D" id="2.130.10.10">
    <property type="entry name" value="YVTN repeat-like/Quinoprotein amine dehydrogenase"/>
    <property type="match status" value="2"/>
</dbReference>
<dbReference type="Proteomes" id="UP000751190">
    <property type="component" value="Unassembled WGS sequence"/>
</dbReference>
<dbReference type="SMART" id="SM00320">
    <property type="entry name" value="WD40"/>
    <property type="match status" value="4"/>
</dbReference>
<dbReference type="Pfam" id="PF00400">
    <property type="entry name" value="WD40"/>
    <property type="match status" value="2"/>
</dbReference>
<evidence type="ECO:0000256" key="2">
    <source>
        <dbReference type="ARBA" id="ARBA00022574"/>
    </source>
</evidence>
<evidence type="ECO:0000313" key="7">
    <source>
        <dbReference type="Proteomes" id="UP000751190"/>
    </source>
</evidence>
<evidence type="ECO:0000313" key="6">
    <source>
        <dbReference type="EMBL" id="KAG8463113.1"/>
    </source>
</evidence>
<dbReference type="GO" id="GO:0000159">
    <property type="term" value="C:protein phosphatase type 2A complex"/>
    <property type="evidence" value="ECO:0007669"/>
    <property type="project" value="UniProtKB-UniRule"/>
</dbReference>
<keyword evidence="7" id="KW-1185">Reference proteome</keyword>
<dbReference type="PIRSF" id="PIRSF037309">
    <property type="entry name" value="PP2A_PR55"/>
    <property type="match status" value="1"/>
</dbReference>
<evidence type="ECO:0000256" key="1">
    <source>
        <dbReference type="ARBA" id="ARBA00008259"/>
    </source>
</evidence>
<feature type="region of interest" description="Disordered" evidence="5">
    <location>
        <begin position="58"/>
        <end position="81"/>
    </location>
</feature>
<comment type="similarity">
    <text evidence="1 4">Belongs to the phosphatase 2A regulatory subunit B family.</text>
</comment>
<dbReference type="SUPFAM" id="SSF50978">
    <property type="entry name" value="WD40 repeat-like"/>
    <property type="match status" value="1"/>
</dbReference>
<keyword evidence="3 4" id="KW-0677">Repeat</keyword>
<evidence type="ECO:0000256" key="5">
    <source>
        <dbReference type="SAM" id="MobiDB-lite"/>
    </source>
</evidence>
<gene>
    <name evidence="6" type="ORF">KFE25_011110</name>
</gene>
<comment type="caution">
    <text evidence="6">The sequence shown here is derived from an EMBL/GenBank/DDBJ whole genome shotgun (WGS) entry which is preliminary data.</text>
</comment>
<dbReference type="InterPro" id="IPR015943">
    <property type="entry name" value="WD40/YVTN_repeat-like_dom_sf"/>
</dbReference>
<dbReference type="GO" id="GO:0019888">
    <property type="term" value="F:protein phosphatase regulator activity"/>
    <property type="evidence" value="ECO:0007669"/>
    <property type="project" value="InterPro"/>
</dbReference>
<evidence type="ECO:0000256" key="4">
    <source>
        <dbReference type="RuleBase" id="RU331113"/>
    </source>
</evidence>
<dbReference type="EMBL" id="JAGTXO010000017">
    <property type="protein sequence ID" value="KAG8463113.1"/>
    <property type="molecule type" value="Genomic_DNA"/>
</dbReference>
<feature type="region of interest" description="Disordered" evidence="5">
    <location>
        <begin position="1"/>
        <end position="25"/>
    </location>
</feature>
<dbReference type="PRINTS" id="PR00600">
    <property type="entry name" value="PP2APR55"/>
</dbReference>
<dbReference type="OrthoDB" id="6274823at2759"/>